<evidence type="ECO:0000259" key="19">
    <source>
        <dbReference type="Pfam" id="PF21436"/>
    </source>
</evidence>
<dbReference type="FunFam" id="3.40.50.12610:FF:000003">
    <property type="entry name" value="Oligosaccharyl transferase-like protein"/>
    <property type="match status" value="1"/>
</dbReference>
<feature type="region of interest" description="Disordered" evidence="16">
    <location>
        <begin position="815"/>
        <end position="844"/>
    </location>
</feature>
<dbReference type="GO" id="GO:0004579">
    <property type="term" value="F:dolichyl-diphosphooligosaccharide-protein glycotransferase activity"/>
    <property type="evidence" value="ECO:0007669"/>
    <property type="project" value="UniProtKB-EC"/>
</dbReference>
<keyword evidence="11" id="KW-0460">Magnesium</keyword>
<sequence length="982" mass="107019">MGGAAAALVLGSKLVLWSVYAVGIYFACKFAYEIRIYAIVNYGYVIHEFDPWFNFRATKYLAEHGWHAFFHWFDYKAWYPLGRPVGTTIYPGMQITSVAIWRAMPHYMPLLGLQPMSLNDVCCMVPAWFGITASVSLGALTAECSGTWSAGVAAAAIMAVIPAHTMRSVAGGYDNESIALTAMCTTFYFWTRALRPDPAVADGRATKASVVFGVLCGAAYVYMVAAWGGYVFVVNMIGVHAAALCACGRYTSKLHRAYSLFYVIGTLGATRVPPVNWAPVRNLEQMGPLLAFVGMQLLEYVEVQRRARKLSVLQVQLLRAKLALPIALALVGAAALLMQVGYFGPLSARVRGLFVKHTRTGNPLVDSVAEHQPANEQAYSHYLHHIYHIAPYGFFLSLVRFTDANLFIVLYAGTAYFFSNKMARLVILLGPVASALGGVLLGVAADQLLVRPVARLGSRILRLPSPPATGAAEAAAAEGAEEEEEEEDRSGKDASASAKERRKKGGKGGAKAEAALGEAWSHARALGALAMEGVELVYANPVSCLLRIALGAYAVYWCVPRGREFYDYSHQLAEGLSQPQIMFKAKTYNGQEVMVDDYREAYWWLRDKTPEDARVMAWWDYGYQITGIGERTTIADGNTWNHEHIATLGLILSGNEQKAHSIARHLADYVLVWAGGGGDDLAKSPHMARIGNSVFRDICPGDPTCSKFGFYQGGQPTPMMEECLLYKLTMHGQRGIAANESLFQHVFTSRYGKVRIFKVRRVSLKSKKWVADPANRRCDAPGSWYCVGQYPPALAPLIARRKNFAQLEDFNTKRSSEDEAYDKEYHERMSGRKGPSDGPGGGGGSKGRPGLWYLGCVGAEALLGEERTYSGGADGSTLAEARAFAKEAGSRYVALARSGMDGHAFAIPALPPGWKAGSLDDAGCSTPCLDFQEYGCGCADELCAEAGVSAVRGEEHVRRWAIYEVVAKGKKKAKKGSPKDEM</sequence>
<dbReference type="InterPro" id="IPR048307">
    <property type="entry name" value="STT3_N"/>
</dbReference>
<evidence type="ECO:0000256" key="17">
    <source>
        <dbReference type="SAM" id="Phobius"/>
    </source>
</evidence>
<feature type="domain" description="Oligosaccharyl transferase STT3 N-terminal" evidence="18">
    <location>
        <begin position="32"/>
        <end position="429"/>
    </location>
</feature>
<protein>
    <recommendedName>
        <fullName evidence="6">dolichyl-diphosphooligosaccharide--protein glycotransferase</fullName>
        <ecNumber evidence="6">2.4.99.18</ecNumber>
    </recommendedName>
</protein>
<dbReference type="PANTHER" id="PTHR13872">
    <property type="entry name" value="DOLICHYL-DIPHOSPHOOLIGOSACCHARIDE--PROTEIN GLYCOSYLTRANSFERASE SUBUNIT"/>
    <property type="match status" value="1"/>
</dbReference>
<feature type="transmembrane region" description="Helical" evidence="17">
    <location>
        <begin position="425"/>
        <end position="445"/>
    </location>
</feature>
<feature type="transmembrane region" description="Helical" evidence="17">
    <location>
        <begin position="389"/>
        <end position="413"/>
    </location>
</feature>
<evidence type="ECO:0000256" key="15">
    <source>
        <dbReference type="ARBA" id="ARBA00048829"/>
    </source>
</evidence>
<evidence type="ECO:0000256" key="8">
    <source>
        <dbReference type="ARBA" id="ARBA00022679"/>
    </source>
</evidence>
<accession>A0A7S3TJF6</accession>
<feature type="region of interest" description="Disordered" evidence="16">
    <location>
        <begin position="467"/>
        <end position="508"/>
    </location>
</feature>
<feature type="transmembrane region" description="Helical" evidence="17">
    <location>
        <begin position="219"/>
        <end position="245"/>
    </location>
</feature>
<evidence type="ECO:0000256" key="13">
    <source>
        <dbReference type="ARBA" id="ARBA00023136"/>
    </source>
</evidence>
<organism evidence="20">
    <name type="scientific">Emiliania huxleyi</name>
    <name type="common">Coccolithophore</name>
    <name type="synonym">Pontosphaera huxleyi</name>
    <dbReference type="NCBI Taxonomy" id="2903"/>
    <lineage>
        <taxon>Eukaryota</taxon>
        <taxon>Haptista</taxon>
        <taxon>Haptophyta</taxon>
        <taxon>Prymnesiophyceae</taxon>
        <taxon>Isochrysidales</taxon>
        <taxon>Noelaerhabdaceae</taxon>
        <taxon>Emiliania</taxon>
    </lineage>
</organism>
<reference evidence="20" key="1">
    <citation type="submission" date="2021-01" db="EMBL/GenBank/DDBJ databases">
        <authorList>
            <person name="Corre E."/>
            <person name="Pelletier E."/>
            <person name="Niang G."/>
            <person name="Scheremetjew M."/>
            <person name="Finn R."/>
            <person name="Kale V."/>
            <person name="Holt S."/>
            <person name="Cochrane G."/>
            <person name="Meng A."/>
            <person name="Brown T."/>
            <person name="Cohen L."/>
        </authorList>
    </citation>
    <scope>NUCLEOTIDE SEQUENCE</scope>
    <source>
        <strain evidence="20">379</strain>
    </source>
</reference>
<dbReference type="Pfam" id="PF21436">
    <property type="entry name" value="STT3-PglB_core"/>
    <property type="match status" value="1"/>
</dbReference>
<evidence type="ECO:0000256" key="2">
    <source>
        <dbReference type="ARBA" id="ARBA00001946"/>
    </source>
</evidence>
<keyword evidence="7" id="KW-0328">Glycosyltransferase</keyword>
<evidence type="ECO:0000256" key="7">
    <source>
        <dbReference type="ARBA" id="ARBA00022676"/>
    </source>
</evidence>
<evidence type="ECO:0000256" key="10">
    <source>
        <dbReference type="ARBA" id="ARBA00022723"/>
    </source>
</evidence>
<feature type="compositionally biased region" description="Basic and acidic residues" evidence="16">
    <location>
        <begin position="815"/>
        <end position="830"/>
    </location>
</feature>
<dbReference type="UniPathway" id="UPA00378"/>
<comment type="cofactor">
    <cofactor evidence="2">
        <name>Mg(2+)</name>
        <dbReference type="ChEBI" id="CHEBI:18420"/>
    </cofactor>
</comment>
<comment type="catalytic activity">
    <reaction evidence="15">
        <text>a di-trans,poly-cis-dolichyl diphosphooligosaccharide + L-asparaginyl-[protein] = N(4)-(oligosaccharide-(1-&gt;4)-N-acetyl-beta-D-glucosaminyl-(1-&gt;4)-N-acetyl-beta-D-glucosaminyl)-L-asparaginyl-[protein] + a di-trans,poly-cis-dolichyl diphosphate + H(+)</text>
        <dbReference type="Rhea" id="RHEA:22980"/>
        <dbReference type="Rhea" id="RHEA-COMP:12804"/>
        <dbReference type="Rhea" id="RHEA-COMP:12805"/>
        <dbReference type="Rhea" id="RHEA-COMP:19506"/>
        <dbReference type="Rhea" id="RHEA-COMP:19509"/>
        <dbReference type="ChEBI" id="CHEBI:15378"/>
        <dbReference type="ChEBI" id="CHEBI:50347"/>
        <dbReference type="ChEBI" id="CHEBI:57497"/>
        <dbReference type="ChEBI" id="CHEBI:57570"/>
        <dbReference type="ChEBI" id="CHEBI:132529"/>
        <dbReference type="EC" id="2.4.99.18"/>
    </reaction>
</comment>
<dbReference type="GO" id="GO:0046872">
    <property type="term" value="F:metal ion binding"/>
    <property type="evidence" value="ECO:0007669"/>
    <property type="project" value="UniProtKB-KW"/>
</dbReference>
<comment type="cofactor">
    <cofactor evidence="1">
        <name>Mn(2+)</name>
        <dbReference type="ChEBI" id="CHEBI:29035"/>
    </cofactor>
</comment>
<evidence type="ECO:0000256" key="16">
    <source>
        <dbReference type="SAM" id="MobiDB-lite"/>
    </source>
</evidence>
<keyword evidence="13 17" id="KW-0472">Membrane</keyword>
<gene>
    <name evidence="20" type="ORF">EHUX00137_LOCUS39575</name>
</gene>
<dbReference type="InterPro" id="IPR003674">
    <property type="entry name" value="Oligo_trans_STT3"/>
</dbReference>
<dbReference type="EC" id="2.4.99.18" evidence="6"/>
<keyword evidence="14" id="KW-0464">Manganese</keyword>
<evidence type="ECO:0000256" key="4">
    <source>
        <dbReference type="ARBA" id="ARBA00004922"/>
    </source>
</evidence>
<evidence type="ECO:0000256" key="3">
    <source>
        <dbReference type="ARBA" id="ARBA00004127"/>
    </source>
</evidence>
<keyword evidence="8" id="KW-0808">Transferase</keyword>
<dbReference type="GO" id="GO:0016020">
    <property type="term" value="C:membrane"/>
    <property type="evidence" value="ECO:0007669"/>
    <property type="project" value="InterPro"/>
</dbReference>
<keyword evidence="10" id="KW-0479">Metal-binding</keyword>
<evidence type="ECO:0000256" key="12">
    <source>
        <dbReference type="ARBA" id="ARBA00022989"/>
    </source>
</evidence>
<dbReference type="GO" id="GO:0012505">
    <property type="term" value="C:endomembrane system"/>
    <property type="evidence" value="ECO:0007669"/>
    <property type="project" value="UniProtKB-SubCell"/>
</dbReference>
<evidence type="ECO:0000259" key="18">
    <source>
        <dbReference type="Pfam" id="PF02516"/>
    </source>
</evidence>
<name>A0A7S3TJF6_EMIHU</name>
<dbReference type="Gene3D" id="3.40.50.12610">
    <property type="match status" value="1"/>
</dbReference>
<dbReference type="PANTHER" id="PTHR13872:SF1">
    <property type="entry name" value="DOLICHYL-DIPHOSPHOOLIGOSACCHARIDE--PROTEIN GLYCOSYLTRANSFERASE SUBUNIT STT3B"/>
    <property type="match status" value="1"/>
</dbReference>
<evidence type="ECO:0000256" key="9">
    <source>
        <dbReference type="ARBA" id="ARBA00022692"/>
    </source>
</evidence>
<evidence type="ECO:0000313" key="20">
    <source>
        <dbReference type="EMBL" id="CAE0586216.1"/>
    </source>
</evidence>
<evidence type="ECO:0000256" key="1">
    <source>
        <dbReference type="ARBA" id="ARBA00001936"/>
    </source>
</evidence>
<dbReference type="EMBL" id="HBIR01050690">
    <property type="protein sequence ID" value="CAE0586216.1"/>
    <property type="molecule type" value="Transcribed_RNA"/>
</dbReference>
<comment type="similarity">
    <text evidence="5">Belongs to the STT3 family.</text>
</comment>
<comment type="subcellular location">
    <subcellularLocation>
        <location evidence="3">Endomembrane system</location>
        <topology evidence="3">Multi-pass membrane protein</topology>
    </subcellularLocation>
</comment>
<keyword evidence="9 17" id="KW-0812">Transmembrane</keyword>
<proteinExistence type="inferred from homology"/>
<feature type="compositionally biased region" description="Acidic residues" evidence="16">
    <location>
        <begin position="479"/>
        <end position="488"/>
    </location>
</feature>
<feature type="transmembrane region" description="Helical" evidence="17">
    <location>
        <begin position="322"/>
        <end position="344"/>
    </location>
</feature>
<evidence type="ECO:0000256" key="11">
    <source>
        <dbReference type="ARBA" id="ARBA00022842"/>
    </source>
</evidence>
<feature type="domain" description="STT3/PglB/AglB core" evidence="19">
    <location>
        <begin position="614"/>
        <end position="669"/>
    </location>
</feature>
<comment type="pathway">
    <text evidence="4">Protein modification; protein glycosylation.</text>
</comment>
<dbReference type="InterPro" id="IPR048999">
    <property type="entry name" value="STT3-PglB_core"/>
</dbReference>
<evidence type="ECO:0000256" key="14">
    <source>
        <dbReference type="ARBA" id="ARBA00023211"/>
    </source>
</evidence>
<dbReference type="AlphaFoldDB" id="A0A7S3TJF6"/>
<evidence type="ECO:0000256" key="5">
    <source>
        <dbReference type="ARBA" id="ARBA00010810"/>
    </source>
</evidence>
<keyword evidence="12 17" id="KW-1133">Transmembrane helix</keyword>
<dbReference type="Pfam" id="PF02516">
    <property type="entry name" value="STT3"/>
    <property type="match status" value="1"/>
</dbReference>
<evidence type="ECO:0000256" key="6">
    <source>
        <dbReference type="ARBA" id="ARBA00012605"/>
    </source>
</evidence>